<dbReference type="AlphaFoldDB" id="A0A383AWG6"/>
<gene>
    <name evidence="3" type="ORF">METZ01_LOCUS464795</name>
</gene>
<protein>
    <submittedName>
        <fullName evidence="3">Uncharacterized protein</fullName>
    </submittedName>
</protein>
<evidence type="ECO:0000256" key="1">
    <source>
        <dbReference type="SAM" id="MobiDB-lite"/>
    </source>
</evidence>
<reference evidence="3" key="1">
    <citation type="submission" date="2018-05" db="EMBL/GenBank/DDBJ databases">
        <authorList>
            <person name="Lanie J.A."/>
            <person name="Ng W.-L."/>
            <person name="Kazmierczak K.M."/>
            <person name="Andrzejewski T.M."/>
            <person name="Davidsen T.M."/>
            <person name="Wayne K.J."/>
            <person name="Tettelin H."/>
            <person name="Glass J.I."/>
            <person name="Rusch D."/>
            <person name="Podicherti R."/>
            <person name="Tsui H.-C.T."/>
            <person name="Winkler M.E."/>
        </authorList>
    </citation>
    <scope>NUCLEOTIDE SEQUENCE</scope>
</reference>
<accession>A0A383AWG6</accession>
<keyword evidence="2" id="KW-0472">Membrane</keyword>
<feature type="transmembrane region" description="Helical" evidence="2">
    <location>
        <begin position="173"/>
        <end position="194"/>
    </location>
</feature>
<evidence type="ECO:0000256" key="2">
    <source>
        <dbReference type="SAM" id="Phobius"/>
    </source>
</evidence>
<keyword evidence="2" id="KW-1133">Transmembrane helix</keyword>
<sequence length="200" mass="21473">MKPQDVQAGYLSIRPEDLKLGFSVITVAVDDPDEAVFREILLNSEDDLKDFDEPIAFPVFGRGRALPALVGKGINNDMIDEASTFLSGPCSCQVKRQNPGFDLMTSVNWDQLLQEQINELDDKAQVEVSTQTQPGQTPETTPTSPTPATGAQSPQAKAATPAPAEAPPATRSLLAWIPLAGIPILLVGGLILLLGRRRDS</sequence>
<keyword evidence="2" id="KW-0812">Transmembrane</keyword>
<feature type="compositionally biased region" description="Low complexity" evidence="1">
    <location>
        <begin position="130"/>
        <end position="166"/>
    </location>
</feature>
<name>A0A383AWG6_9ZZZZ</name>
<feature type="region of interest" description="Disordered" evidence="1">
    <location>
        <begin position="125"/>
        <end position="166"/>
    </location>
</feature>
<evidence type="ECO:0000313" key="3">
    <source>
        <dbReference type="EMBL" id="SVE11941.1"/>
    </source>
</evidence>
<organism evidence="3">
    <name type="scientific">marine metagenome</name>
    <dbReference type="NCBI Taxonomy" id="408172"/>
    <lineage>
        <taxon>unclassified sequences</taxon>
        <taxon>metagenomes</taxon>
        <taxon>ecological metagenomes</taxon>
    </lineage>
</organism>
<proteinExistence type="predicted"/>
<dbReference type="EMBL" id="UINC01195391">
    <property type="protein sequence ID" value="SVE11941.1"/>
    <property type="molecule type" value="Genomic_DNA"/>
</dbReference>